<feature type="non-terminal residue" evidence="1">
    <location>
        <position position="531"/>
    </location>
</feature>
<organism evidence="1 2">
    <name type="scientific">Symbiodinium microadriaticum</name>
    <name type="common">Dinoflagellate</name>
    <name type="synonym">Zooxanthella microadriatica</name>
    <dbReference type="NCBI Taxonomy" id="2951"/>
    <lineage>
        <taxon>Eukaryota</taxon>
        <taxon>Sar</taxon>
        <taxon>Alveolata</taxon>
        <taxon>Dinophyceae</taxon>
        <taxon>Suessiales</taxon>
        <taxon>Symbiodiniaceae</taxon>
        <taxon>Symbiodinium</taxon>
    </lineage>
</organism>
<dbReference type="OrthoDB" id="435195at2759"/>
<name>A0A1Q9BWT5_SYMMI</name>
<dbReference type="EMBL" id="LSRX01002754">
    <property type="protein sequence ID" value="OLP75141.1"/>
    <property type="molecule type" value="Genomic_DNA"/>
</dbReference>
<evidence type="ECO:0000313" key="2">
    <source>
        <dbReference type="Proteomes" id="UP000186817"/>
    </source>
</evidence>
<comment type="caution">
    <text evidence="1">The sequence shown here is derived from an EMBL/GenBank/DDBJ whole genome shotgun (WGS) entry which is preliminary data.</text>
</comment>
<sequence length="531" mass="57353">MDQIGGSSTLEELASLTAVALRDQVRAITQGSLASFTLTHLFCWMGATGQLLLDATTIAGERLHFVCSVEGSTRRKYGFWLQHLASSWSSRPSAESHESRSVRISCLEEHPDPCFFAPGADGASTLGSVWLCAALRRAGASASDLAVSVRLNGVPHDHFQPLSPKQAVEMQGMLSFDAPVLAIAQEQSQPTCQKFAVLLADRVQTVTIAHQASAAKRAPAEAAECCLFLQSLASGTAPGGATGSRIQYDWCWSLDDARFPTFEEQRRAQLLNQAVPKMILGRWPSGLLRFLSETLRSVWTRPLLLTPARVVEVPSLPLSLCRKRRRCASPPVVAISEMAARKIFSQLEPVIHFVAKGLAHNAEEQVPFGTPCSAVMRAQLYVKRTEAAHAPSSCDSAQARVRRAMLELLDVMDRTRQVLGLIFILHKSGCTQAVLESAPLQEHDPATASHGVAEPADVLLPSAASLLLSRSLRDLVLSPVALWPAVQLCTALVMQAVQGNADESPEQEGFGRSAAGLPHHVEADSICKELQ</sequence>
<dbReference type="AlphaFoldDB" id="A0A1Q9BWT5"/>
<gene>
    <name evidence="1" type="ORF">AK812_SmicGene45109</name>
</gene>
<accession>A0A1Q9BWT5</accession>
<keyword evidence="2" id="KW-1185">Reference proteome</keyword>
<proteinExistence type="predicted"/>
<dbReference type="Proteomes" id="UP000186817">
    <property type="component" value="Unassembled WGS sequence"/>
</dbReference>
<evidence type="ECO:0000313" key="1">
    <source>
        <dbReference type="EMBL" id="OLP75141.1"/>
    </source>
</evidence>
<protein>
    <submittedName>
        <fullName evidence="1">Uncharacterized protein</fullName>
    </submittedName>
</protein>
<reference evidence="1 2" key="1">
    <citation type="submission" date="2016-02" db="EMBL/GenBank/DDBJ databases">
        <title>Genome analysis of coral dinoflagellate symbionts highlights evolutionary adaptations to a symbiotic lifestyle.</title>
        <authorList>
            <person name="Aranda M."/>
            <person name="Li Y."/>
            <person name="Liew Y.J."/>
            <person name="Baumgarten S."/>
            <person name="Simakov O."/>
            <person name="Wilson M."/>
            <person name="Piel J."/>
            <person name="Ashoor H."/>
            <person name="Bougouffa S."/>
            <person name="Bajic V.B."/>
            <person name="Ryu T."/>
            <person name="Ravasi T."/>
            <person name="Bayer T."/>
            <person name="Micklem G."/>
            <person name="Kim H."/>
            <person name="Bhak J."/>
            <person name="Lajeunesse T.C."/>
            <person name="Voolstra C.R."/>
        </authorList>
    </citation>
    <scope>NUCLEOTIDE SEQUENCE [LARGE SCALE GENOMIC DNA]</scope>
    <source>
        <strain evidence="1 2">CCMP2467</strain>
    </source>
</reference>